<evidence type="ECO:0000313" key="2">
    <source>
        <dbReference type="Proteomes" id="UP000702209"/>
    </source>
</evidence>
<evidence type="ECO:0000313" key="1">
    <source>
        <dbReference type="EMBL" id="MBF6299017.1"/>
    </source>
</evidence>
<sequence length="160" mass="17324">MIAAWVAGTVRARTLLDRRLGTPRTRELAALPSLSAAQRVLLDSPYRRGIRPGQDLAETEHALAAALLWHLRVLAGWQPRAGARTVRLLAGGFEVANIVDHAHALSGATPRLRSGSARWKPRGRGCPPPRRWPNCAGAWHGRRGEIPGATPHPRSLSALS</sequence>
<reference evidence="1 2" key="1">
    <citation type="submission" date="2020-10" db="EMBL/GenBank/DDBJ databases">
        <title>Identification of Nocardia species via Next-generation sequencing and recognition of intraspecies genetic diversity.</title>
        <authorList>
            <person name="Li P."/>
            <person name="Li P."/>
            <person name="Lu B."/>
        </authorList>
    </citation>
    <scope>NUCLEOTIDE SEQUENCE [LARGE SCALE GENOMIC DNA]</scope>
    <source>
        <strain evidence="1 2">BJ06-0157</strain>
    </source>
</reference>
<evidence type="ECO:0008006" key="3">
    <source>
        <dbReference type="Google" id="ProtNLM"/>
    </source>
</evidence>
<dbReference type="RefSeq" id="WP_195130291.1">
    <property type="nucleotide sequence ID" value="NZ_JADLQX010000010.1"/>
</dbReference>
<proteinExistence type="predicted"/>
<gene>
    <name evidence="1" type="ORF">IU459_15905</name>
</gene>
<organism evidence="1 2">
    <name type="scientific">Nocardia amamiensis</name>
    <dbReference type="NCBI Taxonomy" id="404578"/>
    <lineage>
        <taxon>Bacteria</taxon>
        <taxon>Bacillati</taxon>
        <taxon>Actinomycetota</taxon>
        <taxon>Actinomycetes</taxon>
        <taxon>Mycobacteriales</taxon>
        <taxon>Nocardiaceae</taxon>
        <taxon>Nocardia</taxon>
    </lineage>
</organism>
<dbReference type="Proteomes" id="UP000702209">
    <property type="component" value="Unassembled WGS sequence"/>
</dbReference>
<protein>
    <recommendedName>
        <fullName evidence="3">Ppx/GppA phosphatase domain-containing protein</fullName>
    </recommendedName>
</protein>
<comment type="caution">
    <text evidence="1">The sequence shown here is derived from an EMBL/GenBank/DDBJ whole genome shotgun (WGS) entry which is preliminary data.</text>
</comment>
<name>A0ABS0CQZ4_9NOCA</name>
<dbReference type="EMBL" id="JADLQX010000010">
    <property type="protein sequence ID" value="MBF6299017.1"/>
    <property type="molecule type" value="Genomic_DNA"/>
</dbReference>
<keyword evidence="2" id="KW-1185">Reference proteome</keyword>
<accession>A0ABS0CQZ4</accession>